<protein>
    <submittedName>
        <fullName evidence="1">Uncharacterized protein</fullName>
    </submittedName>
</protein>
<dbReference type="AlphaFoldDB" id="A0A5F1YEQ4"/>
<gene>
    <name evidence="1" type="ORF">EHQ17_05590</name>
</gene>
<accession>A0A5F1YEQ4</accession>
<keyword evidence="2" id="KW-1185">Reference proteome</keyword>
<comment type="caution">
    <text evidence="1">The sequence shown here is derived from an EMBL/GenBank/DDBJ whole genome shotgun (WGS) entry which is preliminary data.</text>
</comment>
<proteinExistence type="predicted"/>
<reference evidence="1" key="1">
    <citation type="journal article" date="2019" name="PLoS Negl. Trop. Dis.">
        <title>Revisiting the worldwide diversity of Leptospira species in the environment.</title>
        <authorList>
            <person name="Vincent A.T."/>
            <person name="Schiettekatte O."/>
            <person name="Bourhy P."/>
            <person name="Veyrier F.J."/>
            <person name="Picardeau M."/>
        </authorList>
    </citation>
    <scope>NUCLEOTIDE SEQUENCE [LARGE SCALE GENOMIC DNA]</scope>
    <source>
        <strain evidence="1">201800299</strain>
    </source>
</reference>
<evidence type="ECO:0000313" key="2">
    <source>
        <dbReference type="Proteomes" id="UP000298277"/>
    </source>
</evidence>
<dbReference type="Proteomes" id="UP000298277">
    <property type="component" value="Unassembled WGS sequence"/>
</dbReference>
<name>A0A5F1YEQ4_9LEPT</name>
<dbReference type="EMBL" id="RQFA01000026">
    <property type="protein sequence ID" value="TGK36048.1"/>
    <property type="molecule type" value="Genomic_DNA"/>
</dbReference>
<dbReference type="RefSeq" id="WP_135591256.1">
    <property type="nucleotide sequence ID" value="NZ_RQFA01000026.1"/>
</dbReference>
<evidence type="ECO:0000313" key="1">
    <source>
        <dbReference type="EMBL" id="TGK36048.1"/>
    </source>
</evidence>
<organism evidence="1 2">
    <name type="scientific">Leptospira gomenensis</name>
    <dbReference type="NCBI Taxonomy" id="2484974"/>
    <lineage>
        <taxon>Bacteria</taxon>
        <taxon>Pseudomonadati</taxon>
        <taxon>Spirochaetota</taxon>
        <taxon>Spirochaetia</taxon>
        <taxon>Leptospirales</taxon>
        <taxon>Leptospiraceae</taxon>
        <taxon>Leptospira</taxon>
    </lineage>
</organism>
<sequence length="67" mass="7556">MNAVERISRTRRNILVSKLKKEDGCDRNAPEIIESLSSRCAIFETLVGDRAITGEFSERANEQMIGE</sequence>